<feature type="binding site" evidence="12">
    <location>
        <position position="91"/>
    </location>
    <ligand>
        <name>GTP</name>
        <dbReference type="ChEBI" id="CHEBI:37565"/>
    </ligand>
</feature>
<keyword evidence="10 12" id="KW-0456">Lyase</keyword>
<reference evidence="13 14" key="1">
    <citation type="submission" date="2016-07" db="EMBL/GenBank/DDBJ databases">
        <title>Draft genome sequence of Prauserella muralis DSM 45305, isolated from a mould-covered wall in an indoor environment.</title>
        <authorList>
            <person name="Ruckert C."/>
            <person name="Albersmeier A."/>
            <person name="Jiang C.-L."/>
            <person name="Jiang Y."/>
            <person name="Kalinowski J."/>
            <person name="Schneider O."/>
            <person name="Winkler A."/>
            <person name="Zotchev S.B."/>
        </authorList>
    </citation>
    <scope>NUCLEOTIDE SEQUENCE [LARGE SCALE GENOMIC DNA]</scope>
    <source>
        <strain evidence="13 14">DSM 45305</strain>
    </source>
</reference>
<sequence>MTAVDLGTPRVPGARDTPSAPRPDNPALIDTFGRVATDLRVSLTDKCNLRCTYCMPAEGLDWMPGEQVLTDDELVRLLRIAVELLGVTDIRLTGGEPLLRPGLENLVARMAQLRPRPRLSMTTNGIGFAKRAAAFAEAGLDRINVSLDSVDRRTFERITRRDRLRHVLDALAAAKDAGLEPVKINAVLIRGVNEHEATALLRFALDNGYHLRFIEQMPLDAQHGWNRAEMITADEILDLLGTEFTLTPSPAKRGGAPAERWLVDGGPGEVGVIGSVTRPFCAACERTRLTADGAIRSCLFSTEETDLRALLRGGGSDEDIANTWRATMWGKLAGHEINEAGFAQPIRPMSAIGG</sequence>
<protein>
    <recommendedName>
        <fullName evidence="1 12">GTP 3',8-cyclase</fullName>
        <ecNumber evidence="1 12">4.1.99.22</ecNumber>
    </recommendedName>
    <alternativeName>
        <fullName evidence="12">Molybdenum cofactor biosynthesis protein A</fullName>
    </alternativeName>
</protein>
<comment type="function">
    <text evidence="12">Catalyzes the cyclization of GTP to (8S)-3',8-cyclo-7,8-dihydroguanosine 5'-triphosphate.</text>
</comment>
<feature type="binding site" evidence="12">
    <location>
        <begin position="286"/>
        <end position="288"/>
    </location>
    <ligand>
        <name>GTP</name>
        <dbReference type="ChEBI" id="CHEBI:37565"/>
    </ligand>
</feature>
<feature type="binding site" evidence="12">
    <location>
        <position position="281"/>
    </location>
    <ligand>
        <name>[4Fe-4S] cluster</name>
        <dbReference type="ChEBI" id="CHEBI:49883"/>
        <label>2</label>
        <note>4Fe-4S-substrate</note>
    </ligand>
</feature>
<dbReference type="SFLD" id="SFLDS00029">
    <property type="entry name" value="Radical_SAM"/>
    <property type="match status" value="1"/>
</dbReference>
<dbReference type="PANTHER" id="PTHR22960">
    <property type="entry name" value="MOLYBDOPTERIN COFACTOR SYNTHESIS PROTEIN A"/>
    <property type="match status" value="1"/>
</dbReference>
<dbReference type="NCBIfam" id="TIGR02666">
    <property type="entry name" value="moaA"/>
    <property type="match status" value="1"/>
</dbReference>
<feature type="binding site" evidence="12">
    <location>
        <position position="53"/>
    </location>
    <ligand>
        <name>S-adenosyl-L-methionine</name>
        <dbReference type="ChEBI" id="CHEBI:59789"/>
    </ligand>
</feature>
<dbReference type="InterPro" id="IPR010505">
    <property type="entry name" value="MoaA_twitch"/>
</dbReference>
<dbReference type="GO" id="GO:0006777">
    <property type="term" value="P:Mo-molybdopterin cofactor biosynthetic process"/>
    <property type="evidence" value="ECO:0007669"/>
    <property type="project" value="UniProtKB-UniRule"/>
</dbReference>
<keyword evidence="5 12" id="KW-0547">Nucleotide-binding</keyword>
<dbReference type="Gene3D" id="3.20.20.70">
    <property type="entry name" value="Aldolase class I"/>
    <property type="match status" value="1"/>
</dbReference>
<feature type="binding site" evidence="12">
    <location>
        <position position="95"/>
    </location>
    <ligand>
        <name>S-adenosyl-L-methionine</name>
        <dbReference type="ChEBI" id="CHEBI:59789"/>
    </ligand>
</feature>
<dbReference type="Proteomes" id="UP000249915">
    <property type="component" value="Unassembled WGS sequence"/>
</dbReference>
<organism evidence="13 14">
    <name type="scientific">Prauserella muralis</name>
    <dbReference type="NCBI Taxonomy" id="588067"/>
    <lineage>
        <taxon>Bacteria</taxon>
        <taxon>Bacillati</taxon>
        <taxon>Actinomycetota</taxon>
        <taxon>Actinomycetes</taxon>
        <taxon>Pseudonocardiales</taxon>
        <taxon>Pseudonocardiaceae</taxon>
        <taxon>Prauserella</taxon>
    </lineage>
</organism>
<dbReference type="PROSITE" id="PS51918">
    <property type="entry name" value="RADICAL_SAM"/>
    <property type="match status" value="1"/>
</dbReference>
<dbReference type="SUPFAM" id="SSF102114">
    <property type="entry name" value="Radical SAM enzymes"/>
    <property type="match status" value="1"/>
</dbReference>
<keyword evidence="14" id="KW-1185">Reference proteome</keyword>
<dbReference type="Pfam" id="PF04055">
    <property type="entry name" value="Radical_SAM"/>
    <property type="match status" value="1"/>
</dbReference>
<comment type="pathway">
    <text evidence="12">Cofactor biosynthesis; molybdopterin biosynthesis.</text>
</comment>
<dbReference type="SFLD" id="SFLDG01386">
    <property type="entry name" value="main_SPASM_domain-containing"/>
    <property type="match status" value="1"/>
</dbReference>
<dbReference type="InterPro" id="IPR006638">
    <property type="entry name" value="Elp3/MiaA/NifB-like_rSAM"/>
</dbReference>
<dbReference type="GO" id="GO:0005525">
    <property type="term" value="F:GTP binding"/>
    <property type="evidence" value="ECO:0007669"/>
    <property type="project" value="UniProtKB-UniRule"/>
</dbReference>
<evidence type="ECO:0000256" key="4">
    <source>
        <dbReference type="ARBA" id="ARBA00022723"/>
    </source>
</evidence>
<keyword evidence="4 12" id="KW-0479">Metal-binding</keyword>
<keyword evidence="8 12" id="KW-0342">GTP-binding</keyword>
<feature type="binding site" evidence="12">
    <location>
        <position position="284"/>
    </location>
    <ligand>
        <name>[4Fe-4S] cluster</name>
        <dbReference type="ChEBI" id="CHEBI:49883"/>
        <label>2</label>
        <note>4Fe-4S-substrate</note>
    </ligand>
</feature>
<evidence type="ECO:0000313" key="13">
    <source>
        <dbReference type="EMBL" id="PXY30989.1"/>
    </source>
</evidence>
<dbReference type="InterPro" id="IPR013483">
    <property type="entry name" value="MoaA"/>
</dbReference>
<evidence type="ECO:0000256" key="10">
    <source>
        <dbReference type="ARBA" id="ARBA00023239"/>
    </source>
</evidence>
<evidence type="ECO:0000256" key="6">
    <source>
        <dbReference type="ARBA" id="ARBA00023004"/>
    </source>
</evidence>
<dbReference type="Pfam" id="PF06463">
    <property type="entry name" value="Mob_synth_C"/>
    <property type="match status" value="1"/>
</dbReference>
<evidence type="ECO:0000256" key="8">
    <source>
        <dbReference type="ARBA" id="ARBA00023134"/>
    </source>
</evidence>
<dbReference type="PROSITE" id="PS01305">
    <property type="entry name" value="MOAA_NIFB_PQQE"/>
    <property type="match status" value="1"/>
</dbReference>
<name>A0A2V4BA52_9PSEU</name>
<dbReference type="SFLD" id="SFLDG01383">
    <property type="entry name" value="cyclic_pyranopterin_phosphate"/>
    <property type="match status" value="1"/>
</dbReference>
<comment type="caution">
    <text evidence="13">The sequence shown here is derived from an EMBL/GenBank/DDBJ whole genome shotgun (WGS) entry which is preliminary data.</text>
</comment>
<evidence type="ECO:0000256" key="1">
    <source>
        <dbReference type="ARBA" id="ARBA00012167"/>
    </source>
</evidence>
<dbReference type="InterPro" id="IPR050105">
    <property type="entry name" value="MoCo_biosynth_MoaA/MoaC"/>
</dbReference>
<evidence type="ECO:0000256" key="12">
    <source>
        <dbReference type="HAMAP-Rule" id="MF_01225"/>
    </source>
</evidence>
<keyword evidence="7 12" id="KW-0411">Iron-sulfur</keyword>
<dbReference type="OrthoDB" id="9763993at2"/>
<dbReference type="InterPro" id="IPR013785">
    <property type="entry name" value="Aldolase_TIM"/>
</dbReference>
<dbReference type="InterPro" id="IPR000385">
    <property type="entry name" value="MoaA_NifB_PqqE_Fe-S-bd_CS"/>
</dbReference>
<evidence type="ECO:0000256" key="5">
    <source>
        <dbReference type="ARBA" id="ARBA00022741"/>
    </source>
</evidence>
<dbReference type="EC" id="4.1.99.22" evidence="1 12"/>
<feature type="binding site" evidence="12">
    <location>
        <position position="51"/>
    </location>
    <ligand>
        <name>[4Fe-4S] cluster</name>
        <dbReference type="ChEBI" id="CHEBI:49883"/>
        <label>1</label>
        <note>4Fe-4S-S-AdoMet</note>
    </ligand>
</feature>
<comment type="subunit">
    <text evidence="12">Monomer and homodimer.</text>
</comment>
<gene>
    <name evidence="12" type="primary">moaA</name>
    <name evidence="13" type="ORF">BAY60_00730</name>
</gene>
<proteinExistence type="inferred from homology"/>
<accession>A0A2V4BA52</accession>
<dbReference type="CDD" id="cd01335">
    <property type="entry name" value="Radical_SAM"/>
    <property type="match status" value="1"/>
</dbReference>
<dbReference type="EMBL" id="MASW01000001">
    <property type="protein sequence ID" value="PXY30989.1"/>
    <property type="molecule type" value="Genomic_DNA"/>
</dbReference>
<evidence type="ECO:0000256" key="3">
    <source>
        <dbReference type="ARBA" id="ARBA00022691"/>
    </source>
</evidence>
<feature type="binding site" evidence="12">
    <location>
        <position position="298"/>
    </location>
    <ligand>
        <name>[4Fe-4S] cluster</name>
        <dbReference type="ChEBI" id="CHEBI:49883"/>
        <label>2</label>
        <note>4Fe-4S-substrate</note>
    </ligand>
</feature>
<comment type="catalytic activity">
    <reaction evidence="11 12">
        <text>GTP + AH2 + S-adenosyl-L-methionine = (8S)-3',8-cyclo-7,8-dihydroguanosine 5'-triphosphate + 5'-deoxyadenosine + L-methionine + A + H(+)</text>
        <dbReference type="Rhea" id="RHEA:49576"/>
        <dbReference type="ChEBI" id="CHEBI:13193"/>
        <dbReference type="ChEBI" id="CHEBI:15378"/>
        <dbReference type="ChEBI" id="CHEBI:17319"/>
        <dbReference type="ChEBI" id="CHEBI:17499"/>
        <dbReference type="ChEBI" id="CHEBI:37565"/>
        <dbReference type="ChEBI" id="CHEBI:57844"/>
        <dbReference type="ChEBI" id="CHEBI:59789"/>
        <dbReference type="ChEBI" id="CHEBI:131766"/>
        <dbReference type="EC" id="4.1.99.22"/>
    </reaction>
</comment>
<dbReference type="GO" id="GO:0061799">
    <property type="term" value="F:cyclic pyranopterin monophosphate synthase activity"/>
    <property type="evidence" value="ECO:0007669"/>
    <property type="project" value="TreeGrafter"/>
</dbReference>
<evidence type="ECO:0000256" key="2">
    <source>
        <dbReference type="ARBA" id="ARBA00022485"/>
    </source>
</evidence>
<dbReference type="SFLD" id="SFLDG01067">
    <property type="entry name" value="SPASM/twitch_domain_containing"/>
    <property type="match status" value="1"/>
</dbReference>
<dbReference type="CDD" id="cd21117">
    <property type="entry name" value="Twitch_MoaA"/>
    <property type="match status" value="1"/>
</dbReference>
<dbReference type="AlphaFoldDB" id="A0A2V4BA52"/>
<dbReference type="InterPro" id="IPR007197">
    <property type="entry name" value="rSAM"/>
</dbReference>
<keyword evidence="3 12" id="KW-0949">S-adenosyl-L-methionine</keyword>
<evidence type="ECO:0000256" key="9">
    <source>
        <dbReference type="ARBA" id="ARBA00023150"/>
    </source>
</evidence>
<dbReference type="GO" id="GO:1904047">
    <property type="term" value="F:S-adenosyl-L-methionine binding"/>
    <property type="evidence" value="ECO:0007669"/>
    <property type="project" value="UniProtKB-UniRule"/>
</dbReference>
<evidence type="ECO:0000256" key="7">
    <source>
        <dbReference type="ARBA" id="ARBA00023014"/>
    </source>
</evidence>
<comment type="cofactor">
    <cofactor evidence="12">
        <name>[4Fe-4S] cluster</name>
        <dbReference type="ChEBI" id="CHEBI:49883"/>
    </cofactor>
    <text evidence="12">Binds 2 [4Fe-4S] clusters. Binds 1 [4Fe-4S] cluster coordinated with 3 cysteines and an exchangeable S-adenosyl-L-methionine and 1 [4Fe-4S] cluster coordinated with 3 cysteines and the GTP-derived substrate.</text>
</comment>
<dbReference type="HAMAP" id="MF_01225_B">
    <property type="entry name" value="MoaA_B"/>
    <property type="match status" value="1"/>
</dbReference>
<keyword evidence="6 12" id="KW-0408">Iron</keyword>
<dbReference type="SMART" id="SM00729">
    <property type="entry name" value="Elp3"/>
    <property type="match status" value="1"/>
</dbReference>
<feature type="binding site" evidence="12">
    <location>
        <position position="183"/>
    </location>
    <ligand>
        <name>GTP</name>
        <dbReference type="ChEBI" id="CHEBI:37565"/>
    </ligand>
</feature>
<keyword evidence="9 12" id="KW-0501">Molybdenum cofactor biosynthesis</keyword>
<feature type="binding site" evidence="12">
    <location>
        <position position="122"/>
    </location>
    <ligand>
        <name>GTP</name>
        <dbReference type="ChEBI" id="CHEBI:37565"/>
    </ligand>
</feature>
<dbReference type="InterPro" id="IPR040064">
    <property type="entry name" value="MoaA-like"/>
</dbReference>
<evidence type="ECO:0000256" key="11">
    <source>
        <dbReference type="ARBA" id="ARBA00048697"/>
    </source>
</evidence>
<keyword evidence="2 12" id="KW-0004">4Fe-4S</keyword>
<dbReference type="PANTHER" id="PTHR22960:SF0">
    <property type="entry name" value="MOLYBDENUM COFACTOR BIOSYNTHESIS PROTEIN 1"/>
    <property type="match status" value="1"/>
</dbReference>
<dbReference type="GO" id="GO:0046872">
    <property type="term" value="F:metal ion binding"/>
    <property type="evidence" value="ECO:0007669"/>
    <property type="project" value="UniProtKB-KW"/>
</dbReference>
<dbReference type="UniPathway" id="UPA00344"/>
<dbReference type="GO" id="GO:0051539">
    <property type="term" value="F:4 iron, 4 sulfur cluster binding"/>
    <property type="evidence" value="ECO:0007669"/>
    <property type="project" value="UniProtKB-UniRule"/>
</dbReference>
<comment type="similarity">
    <text evidence="12">Belongs to the radical SAM superfamily. MoaA family.</text>
</comment>
<feature type="binding site" evidence="12">
    <location>
        <position position="217"/>
    </location>
    <ligand>
        <name>S-adenosyl-L-methionine</name>
        <dbReference type="ChEBI" id="CHEBI:59789"/>
    </ligand>
</feature>
<dbReference type="GO" id="GO:0061798">
    <property type="term" value="F:GTP 3',8'-cyclase activity"/>
    <property type="evidence" value="ECO:0007669"/>
    <property type="project" value="UniProtKB-UniRule"/>
</dbReference>
<dbReference type="InterPro" id="IPR058240">
    <property type="entry name" value="rSAM_sf"/>
</dbReference>
<feature type="binding site" evidence="12">
    <location>
        <position position="54"/>
    </location>
    <ligand>
        <name>[4Fe-4S] cluster</name>
        <dbReference type="ChEBI" id="CHEBI:49883"/>
        <label>1</label>
        <note>4Fe-4S-S-AdoMet</note>
    </ligand>
</feature>
<evidence type="ECO:0000313" key="14">
    <source>
        <dbReference type="Proteomes" id="UP000249915"/>
    </source>
</evidence>
<feature type="binding site" evidence="12">
    <location>
        <position position="146"/>
    </location>
    <ligand>
        <name>S-adenosyl-L-methionine</name>
        <dbReference type="ChEBI" id="CHEBI:59789"/>
    </ligand>
</feature>
<feature type="binding site" evidence="12">
    <location>
        <position position="40"/>
    </location>
    <ligand>
        <name>GTP</name>
        <dbReference type="ChEBI" id="CHEBI:37565"/>
    </ligand>
</feature>
<dbReference type="RefSeq" id="WP_112279014.1">
    <property type="nucleotide sequence ID" value="NZ_MASW01000001.1"/>
</dbReference>
<feature type="binding site" evidence="12">
    <location>
        <position position="47"/>
    </location>
    <ligand>
        <name>[4Fe-4S] cluster</name>
        <dbReference type="ChEBI" id="CHEBI:49883"/>
        <label>1</label>
        <note>4Fe-4S-S-AdoMet</note>
    </ligand>
</feature>